<feature type="region of interest" description="Disordered" evidence="4">
    <location>
        <begin position="530"/>
        <end position="565"/>
    </location>
</feature>
<dbReference type="InParanoid" id="D8LV64"/>
<dbReference type="Pfam" id="PF00350">
    <property type="entry name" value="Dynamin_N"/>
    <property type="match status" value="1"/>
</dbReference>
<name>D8LV64_BLAHO</name>
<reference evidence="6" key="1">
    <citation type="submission" date="2010-02" db="EMBL/GenBank/DDBJ databases">
        <title>Sequencing and annotation of the Blastocystis hominis genome.</title>
        <authorList>
            <person name="Wincker P."/>
        </authorList>
    </citation>
    <scope>NUCLEOTIDE SEQUENCE</scope>
    <source>
        <strain evidence="6">Singapore isolate B</strain>
    </source>
</reference>
<dbReference type="PANTHER" id="PTHR11566">
    <property type="entry name" value="DYNAMIN"/>
    <property type="match status" value="1"/>
</dbReference>
<dbReference type="GO" id="GO:0003924">
    <property type="term" value="F:GTPase activity"/>
    <property type="evidence" value="ECO:0007669"/>
    <property type="project" value="InterPro"/>
</dbReference>
<dbReference type="InterPro" id="IPR030381">
    <property type="entry name" value="G_DYNAMIN_dom"/>
</dbReference>
<proteinExistence type="inferred from homology"/>
<feature type="compositionally biased region" description="Basic and acidic residues" evidence="4">
    <location>
        <begin position="653"/>
        <end position="719"/>
    </location>
</feature>
<keyword evidence="7" id="KW-1185">Reference proteome</keyword>
<feature type="region of interest" description="Disordered" evidence="4">
    <location>
        <begin position="596"/>
        <end position="638"/>
    </location>
</feature>
<comment type="similarity">
    <text evidence="3">Belongs to the TRAFAC class dynamin-like GTPase superfamily. Dynamin/Fzo/YdjA family.</text>
</comment>
<dbReference type="AlphaFoldDB" id="D8LV64"/>
<keyword evidence="2 3" id="KW-0342">GTP-binding</keyword>
<dbReference type="FunCoup" id="D8LV64">
    <property type="interactions" value="422"/>
</dbReference>
<dbReference type="InterPro" id="IPR019762">
    <property type="entry name" value="Dynamin_GTPase_CS"/>
</dbReference>
<keyword evidence="1 3" id="KW-0547">Nucleotide-binding</keyword>
<evidence type="ECO:0000313" key="6">
    <source>
        <dbReference type="EMBL" id="CBK19703.2"/>
    </source>
</evidence>
<dbReference type="GO" id="GO:0016020">
    <property type="term" value="C:membrane"/>
    <property type="evidence" value="ECO:0007669"/>
    <property type="project" value="TreeGrafter"/>
</dbReference>
<dbReference type="OMA" id="HGLTHCC"/>
<dbReference type="PRINTS" id="PR00195">
    <property type="entry name" value="DYNAMIN"/>
</dbReference>
<dbReference type="GO" id="GO:0005874">
    <property type="term" value="C:microtubule"/>
    <property type="evidence" value="ECO:0007669"/>
    <property type="project" value="TreeGrafter"/>
</dbReference>
<dbReference type="Proteomes" id="UP000008312">
    <property type="component" value="Unassembled WGS sequence"/>
</dbReference>
<evidence type="ECO:0000259" key="5">
    <source>
        <dbReference type="PROSITE" id="PS51718"/>
    </source>
</evidence>
<accession>D8LV64</accession>
<dbReference type="SUPFAM" id="SSF52540">
    <property type="entry name" value="P-loop containing nucleoside triphosphate hydrolases"/>
    <property type="match status" value="1"/>
</dbReference>
<gene>
    <name evidence="6" type="ORF">GSBLH_T00000137001</name>
</gene>
<dbReference type="PROSITE" id="PS00410">
    <property type="entry name" value="G_DYNAMIN_1"/>
    <property type="match status" value="1"/>
</dbReference>
<feature type="region of interest" description="Disordered" evidence="4">
    <location>
        <begin position="653"/>
        <end position="737"/>
    </location>
</feature>
<evidence type="ECO:0000256" key="1">
    <source>
        <dbReference type="ARBA" id="ARBA00022741"/>
    </source>
</evidence>
<dbReference type="PROSITE" id="PS51718">
    <property type="entry name" value="G_DYNAMIN_2"/>
    <property type="match status" value="1"/>
</dbReference>
<evidence type="ECO:0000313" key="7">
    <source>
        <dbReference type="Proteomes" id="UP000008312"/>
    </source>
</evidence>
<dbReference type="InterPro" id="IPR027417">
    <property type="entry name" value="P-loop_NTPase"/>
</dbReference>
<dbReference type="InterPro" id="IPR000375">
    <property type="entry name" value="Dynamin_stalk"/>
</dbReference>
<dbReference type="SMART" id="SM00053">
    <property type="entry name" value="DYNc"/>
    <property type="match status" value="1"/>
</dbReference>
<dbReference type="InterPro" id="IPR001401">
    <property type="entry name" value="Dynamin_GTPase"/>
</dbReference>
<dbReference type="CDD" id="cd08771">
    <property type="entry name" value="DLP_1"/>
    <property type="match status" value="1"/>
</dbReference>
<sequence length="753" mass="82872">MSKGGSDFGMQGLISIINDIQDVFSIVGGNQIDLPQIAVVGGQSSGKSSVLENIVGRDFLPRGSGIVTRCPLVLQLVRVKDLATEYAVFAHKPNKQFYDFDEVRDEIVSQTERETGTGVCVTDKPINLKIYSPNVVNLTLIDLPGITRNPVGDQPRNIEEILRNMVVRYIREPSCIIMAVTAANTDLALSDAIQLAKEYDPSGERTIGVITKVDIMDKGTDASDIFDGHVIPLKLGYVGVINRSQKDINSRKDMHLQWEDERRFFQTYYPDRCNRMGTQYLRDRLNALLVEHISRSLPEIITKVTAYRQQIAAQLAEIKSVNDGLADVNATAVQLFLSYSQQLKVLLFGRGTDTTQTDELSGGARILDIFSHELTSGIQALNARECLTVKEIRTAIVNNRGIHGGLFASEKALEVLIGRCLAQFESPCFVCVEKVKTEFQSAVSNIKLPEFQYFPRLRDAVIRETLDLLEEKSLITKDMVHVLLEMEKAYINTSHEALSSDRIQKLQGNAIATARAVRSESLAENVEVRAAAPSERSSRVPGAHGAGLGVGARRARPAGPHVRDDQAALAAVQRDDRAGPQRSGTEAGVFGGRVGARAAQQRGDGRVRVRGQRGRGNAGAACGERGAGDELDRVGESGEQRGCVARHALEDVRAREERKGRRRSGEGGRGRDLGVSKEQGGRAARERRVGRVQQERADYDRVHVATDRHVSRDGEEESHGLAPQVHHAVSAQPHRGERVQRAYLQYLQPKPRP</sequence>
<dbReference type="GO" id="GO:0005525">
    <property type="term" value="F:GTP binding"/>
    <property type="evidence" value="ECO:0007669"/>
    <property type="project" value="UniProtKB-KW"/>
</dbReference>
<evidence type="ECO:0000256" key="3">
    <source>
        <dbReference type="RuleBase" id="RU003932"/>
    </source>
</evidence>
<dbReference type="Gene3D" id="1.20.120.1240">
    <property type="entry name" value="Dynamin, middle domain"/>
    <property type="match status" value="1"/>
</dbReference>
<dbReference type="GO" id="GO:0005737">
    <property type="term" value="C:cytoplasm"/>
    <property type="evidence" value="ECO:0007669"/>
    <property type="project" value="TreeGrafter"/>
</dbReference>
<dbReference type="GeneID" id="24917456"/>
<dbReference type="GO" id="GO:0008017">
    <property type="term" value="F:microtubule binding"/>
    <property type="evidence" value="ECO:0007669"/>
    <property type="project" value="TreeGrafter"/>
</dbReference>
<dbReference type="InterPro" id="IPR022812">
    <property type="entry name" value="Dynamin"/>
</dbReference>
<organism evidence="6">
    <name type="scientific">Blastocystis hominis</name>
    <dbReference type="NCBI Taxonomy" id="12968"/>
    <lineage>
        <taxon>Eukaryota</taxon>
        <taxon>Sar</taxon>
        <taxon>Stramenopiles</taxon>
        <taxon>Bigyra</taxon>
        <taxon>Opalozoa</taxon>
        <taxon>Opalinata</taxon>
        <taxon>Blastocystidae</taxon>
        <taxon>Blastocystis</taxon>
    </lineage>
</organism>
<evidence type="ECO:0000256" key="4">
    <source>
        <dbReference type="SAM" id="MobiDB-lite"/>
    </source>
</evidence>
<evidence type="ECO:0000256" key="2">
    <source>
        <dbReference type="ARBA" id="ARBA00023134"/>
    </source>
</evidence>
<dbReference type="InterPro" id="IPR045063">
    <property type="entry name" value="Dynamin_N"/>
</dbReference>
<dbReference type="EMBL" id="FN668638">
    <property type="protein sequence ID" value="CBK19703.2"/>
    <property type="molecule type" value="Genomic_DNA"/>
</dbReference>
<dbReference type="Pfam" id="PF01031">
    <property type="entry name" value="Dynamin_M"/>
    <property type="match status" value="1"/>
</dbReference>
<dbReference type="OrthoDB" id="5061070at2759"/>
<dbReference type="RefSeq" id="XP_012893751.1">
    <property type="nucleotide sequence ID" value="XM_013038297.1"/>
</dbReference>
<protein>
    <recommendedName>
        <fullName evidence="5">Dynamin-type G domain-containing protein</fullName>
    </recommendedName>
</protein>
<dbReference type="Gene3D" id="3.40.50.300">
    <property type="entry name" value="P-loop containing nucleotide triphosphate hydrolases"/>
    <property type="match status" value="1"/>
</dbReference>
<feature type="compositionally biased region" description="Basic and acidic residues" evidence="4">
    <location>
        <begin position="626"/>
        <end position="638"/>
    </location>
</feature>
<feature type="domain" description="Dynamin-type G" evidence="5">
    <location>
        <begin position="31"/>
        <end position="298"/>
    </location>
</feature>